<dbReference type="InterPro" id="IPR018833">
    <property type="entry name" value="Rv2993c-like_N"/>
</dbReference>
<dbReference type="GO" id="GO:0018773">
    <property type="term" value="F:acetylpyruvate hydrolase activity"/>
    <property type="evidence" value="ECO:0007669"/>
    <property type="project" value="TreeGrafter"/>
</dbReference>
<dbReference type="PANTHER" id="PTHR11820:SF7">
    <property type="entry name" value="ACYLPYRUVASE FAHD1, MITOCHONDRIAL"/>
    <property type="match status" value="1"/>
</dbReference>
<organism evidence="4">
    <name type="scientific">marine metagenome</name>
    <dbReference type="NCBI Taxonomy" id="408172"/>
    <lineage>
        <taxon>unclassified sequences</taxon>
        <taxon>metagenomes</taxon>
        <taxon>ecological metagenomes</taxon>
    </lineage>
</organism>
<keyword evidence="1" id="KW-0479">Metal-binding</keyword>
<evidence type="ECO:0008006" key="5">
    <source>
        <dbReference type="Google" id="ProtNLM"/>
    </source>
</evidence>
<dbReference type="InterPro" id="IPR011234">
    <property type="entry name" value="Fumarylacetoacetase-like_C"/>
</dbReference>
<evidence type="ECO:0000259" key="3">
    <source>
        <dbReference type="Pfam" id="PF10370"/>
    </source>
</evidence>
<gene>
    <name evidence="4" type="ORF">METZ01_LOCUS291689</name>
</gene>
<reference evidence="4" key="1">
    <citation type="submission" date="2018-05" db="EMBL/GenBank/DDBJ databases">
        <authorList>
            <person name="Lanie J.A."/>
            <person name="Ng W.-L."/>
            <person name="Kazmierczak K.M."/>
            <person name="Andrzejewski T.M."/>
            <person name="Davidsen T.M."/>
            <person name="Wayne K.J."/>
            <person name="Tettelin H."/>
            <person name="Glass J.I."/>
            <person name="Rusch D."/>
            <person name="Podicherti R."/>
            <person name="Tsui H.-C.T."/>
            <person name="Winkler M.E."/>
        </authorList>
    </citation>
    <scope>NUCLEOTIDE SEQUENCE</scope>
</reference>
<protein>
    <recommendedName>
        <fullName evidence="5">2-hydroxyhepta-2,4-diene-1,7-dioate isomerase</fullName>
    </recommendedName>
</protein>
<dbReference type="Gene3D" id="3.90.850.10">
    <property type="entry name" value="Fumarylacetoacetase-like, C-terminal domain"/>
    <property type="match status" value="1"/>
</dbReference>
<dbReference type="EMBL" id="UINC01088528">
    <property type="protein sequence ID" value="SVC38835.1"/>
    <property type="molecule type" value="Genomic_DNA"/>
</dbReference>
<dbReference type="PANTHER" id="PTHR11820">
    <property type="entry name" value="ACYLPYRUVASE"/>
    <property type="match status" value="1"/>
</dbReference>
<feature type="domain" description="Rv2993c-like N-terminal" evidence="3">
    <location>
        <begin position="3"/>
        <end position="51"/>
    </location>
</feature>
<evidence type="ECO:0000256" key="1">
    <source>
        <dbReference type="ARBA" id="ARBA00022723"/>
    </source>
</evidence>
<dbReference type="AlphaFoldDB" id="A0A382LSV1"/>
<evidence type="ECO:0000313" key="4">
    <source>
        <dbReference type="EMBL" id="SVC38835.1"/>
    </source>
</evidence>
<accession>A0A382LSV1</accession>
<dbReference type="Pfam" id="PF10370">
    <property type="entry name" value="Rv2993c-like_N"/>
    <property type="match status" value="1"/>
</dbReference>
<name>A0A382LSV1_9ZZZZ</name>
<evidence type="ECO:0000259" key="2">
    <source>
        <dbReference type="Pfam" id="PF01557"/>
    </source>
</evidence>
<feature type="non-terminal residue" evidence="4">
    <location>
        <position position="173"/>
    </location>
</feature>
<dbReference type="SUPFAM" id="SSF56529">
    <property type="entry name" value="FAH"/>
    <property type="match status" value="1"/>
</dbReference>
<proteinExistence type="predicted"/>
<dbReference type="GO" id="GO:0046872">
    <property type="term" value="F:metal ion binding"/>
    <property type="evidence" value="ECO:0007669"/>
    <property type="project" value="UniProtKB-KW"/>
</dbReference>
<sequence length="173" mass="19254">MVHWLRFRHEQSVGFGVLKEGRVEVYEGDMFDVATSTGVTLGLEEVEVLMPCVPGKMLALWNNFYALAEKLGMDTPPEPLYWVKTEGCYLGHGEKILKPVSYDGKVVFEGELGIVIGSMCRGVTEVQAPDHIFGYTCINDVTAVEIVNRDETFPQWTRAKSFDTFGVMGPVIA</sequence>
<dbReference type="Pfam" id="PF01557">
    <property type="entry name" value="FAA_hydrolase"/>
    <property type="match status" value="1"/>
</dbReference>
<dbReference type="InterPro" id="IPR036663">
    <property type="entry name" value="Fumarylacetoacetase_C_sf"/>
</dbReference>
<feature type="domain" description="Fumarylacetoacetase-like C-terminal" evidence="2">
    <location>
        <begin position="58"/>
        <end position="172"/>
    </location>
</feature>